<dbReference type="SUPFAM" id="SSF53474">
    <property type="entry name" value="alpha/beta-Hydrolases"/>
    <property type="match status" value="1"/>
</dbReference>
<accession>A0AAD7JYI1</accession>
<dbReference type="InterPro" id="IPR018712">
    <property type="entry name" value="Tle1-like_cat"/>
</dbReference>
<feature type="non-terminal residue" evidence="2">
    <location>
        <position position="1"/>
    </location>
</feature>
<dbReference type="AlphaFoldDB" id="A0AAD7JYI1"/>
<feature type="domain" description="T6SS Phospholipase effector Tle1-like catalytic" evidence="1">
    <location>
        <begin position="3"/>
        <end position="270"/>
    </location>
</feature>
<sequence>QITNAAELHSRVIVDPGQNQLTYYSCGSATYITSPGASKYWLRRLGNAGASRWNSKKIIIKAYRWLCEQYRPGDRIFLFGFSRGAYESRALAAMIEKVGLVNTGNQELIPLAYRAFLESRGDKSKDMDKVQNFRHTFSRRVKIHFIGMSDCVSPTGLVRGPPGPLPSSADHVCIVRHALALDERKVNLLSAYAGSDASPPPIFIENDESASADTKISTETKIVDEVGKSISKFSHKLGRRAESMDIQISEARKNPRDLKEVWFAGTHTDM</sequence>
<protein>
    <recommendedName>
        <fullName evidence="1">T6SS Phospholipase effector Tle1-like catalytic domain-containing protein</fullName>
    </recommendedName>
</protein>
<reference evidence="2" key="1">
    <citation type="submission" date="2023-03" db="EMBL/GenBank/DDBJ databases">
        <title>Massive genome expansion in bonnet fungi (Mycena s.s.) driven by repeated elements and novel gene families across ecological guilds.</title>
        <authorList>
            <consortium name="Lawrence Berkeley National Laboratory"/>
            <person name="Harder C.B."/>
            <person name="Miyauchi S."/>
            <person name="Viragh M."/>
            <person name="Kuo A."/>
            <person name="Thoen E."/>
            <person name="Andreopoulos B."/>
            <person name="Lu D."/>
            <person name="Skrede I."/>
            <person name="Drula E."/>
            <person name="Henrissat B."/>
            <person name="Morin E."/>
            <person name="Kohler A."/>
            <person name="Barry K."/>
            <person name="LaButti K."/>
            <person name="Morin E."/>
            <person name="Salamov A."/>
            <person name="Lipzen A."/>
            <person name="Mereny Z."/>
            <person name="Hegedus B."/>
            <person name="Baldrian P."/>
            <person name="Stursova M."/>
            <person name="Weitz H."/>
            <person name="Taylor A."/>
            <person name="Grigoriev I.V."/>
            <person name="Nagy L.G."/>
            <person name="Martin F."/>
            <person name="Kauserud H."/>
        </authorList>
    </citation>
    <scope>NUCLEOTIDE SEQUENCE</scope>
    <source>
        <strain evidence="2">CBHHK188m</strain>
    </source>
</reference>
<evidence type="ECO:0000259" key="1">
    <source>
        <dbReference type="Pfam" id="PF09994"/>
    </source>
</evidence>
<dbReference type="PANTHER" id="PTHR33840:SF2">
    <property type="entry name" value="TLE1 PHOSPHOLIPASE DOMAIN-CONTAINING PROTEIN"/>
    <property type="match status" value="1"/>
</dbReference>
<evidence type="ECO:0000313" key="3">
    <source>
        <dbReference type="Proteomes" id="UP001215280"/>
    </source>
</evidence>
<organism evidence="2 3">
    <name type="scientific">Mycena maculata</name>
    <dbReference type="NCBI Taxonomy" id="230809"/>
    <lineage>
        <taxon>Eukaryota</taxon>
        <taxon>Fungi</taxon>
        <taxon>Dikarya</taxon>
        <taxon>Basidiomycota</taxon>
        <taxon>Agaricomycotina</taxon>
        <taxon>Agaricomycetes</taxon>
        <taxon>Agaricomycetidae</taxon>
        <taxon>Agaricales</taxon>
        <taxon>Marasmiineae</taxon>
        <taxon>Mycenaceae</taxon>
        <taxon>Mycena</taxon>
    </lineage>
</organism>
<evidence type="ECO:0000313" key="2">
    <source>
        <dbReference type="EMBL" id="KAJ7774479.1"/>
    </source>
</evidence>
<dbReference type="PANTHER" id="PTHR33840">
    <property type="match status" value="1"/>
</dbReference>
<dbReference type="InterPro" id="IPR029058">
    <property type="entry name" value="AB_hydrolase_fold"/>
</dbReference>
<proteinExistence type="predicted"/>
<name>A0AAD7JYI1_9AGAR</name>
<keyword evidence="3" id="KW-1185">Reference proteome</keyword>
<dbReference type="EMBL" id="JARJLG010000015">
    <property type="protein sequence ID" value="KAJ7774479.1"/>
    <property type="molecule type" value="Genomic_DNA"/>
</dbReference>
<gene>
    <name evidence="2" type="ORF">DFH07DRAFT_986247</name>
</gene>
<comment type="caution">
    <text evidence="2">The sequence shown here is derived from an EMBL/GenBank/DDBJ whole genome shotgun (WGS) entry which is preliminary data.</text>
</comment>
<dbReference type="Proteomes" id="UP001215280">
    <property type="component" value="Unassembled WGS sequence"/>
</dbReference>
<dbReference type="Pfam" id="PF09994">
    <property type="entry name" value="T6SS_Tle1-like_cat"/>
    <property type="match status" value="1"/>
</dbReference>